<proteinExistence type="predicted"/>
<organism evidence="3 4">
    <name type="scientific">Micromonospora sonchi</name>
    <dbReference type="NCBI Taxonomy" id="1763543"/>
    <lineage>
        <taxon>Bacteria</taxon>
        <taxon>Bacillati</taxon>
        <taxon>Actinomycetota</taxon>
        <taxon>Actinomycetes</taxon>
        <taxon>Micromonosporales</taxon>
        <taxon>Micromonosporaceae</taxon>
        <taxon>Micromonospora</taxon>
    </lineage>
</organism>
<evidence type="ECO:0000259" key="2">
    <source>
        <dbReference type="Pfam" id="PF02698"/>
    </source>
</evidence>
<feature type="domain" description="DUF218" evidence="2">
    <location>
        <begin position="56"/>
        <end position="125"/>
    </location>
</feature>
<dbReference type="EMBL" id="BMNB01000012">
    <property type="protein sequence ID" value="GGM43907.1"/>
    <property type="molecule type" value="Genomic_DNA"/>
</dbReference>
<dbReference type="AlphaFoldDB" id="A0A917WZP5"/>
<dbReference type="Pfam" id="PF02698">
    <property type="entry name" value="DUF218"/>
    <property type="match status" value="1"/>
</dbReference>
<reference evidence="3" key="2">
    <citation type="submission" date="2020-09" db="EMBL/GenBank/DDBJ databases">
        <authorList>
            <person name="Sun Q."/>
            <person name="Zhou Y."/>
        </authorList>
    </citation>
    <scope>NUCLEOTIDE SEQUENCE</scope>
    <source>
        <strain evidence="3">CGMCC 4.7312</strain>
    </source>
</reference>
<evidence type="ECO:0000256" key="1">
    <source>
        <dbReference type="SAM" id="MobiDB-lite"/>
    </source>
</evidence>
<gene>
    <name evidence="3" type="ORF">GCM10011608_30820</name>
</gene>
<feature type="region of interest" description="Disordered" evidence="1">
    <location>
        <begin position="147"/>
        <end position="167"/>
    </location>
</feature>
<accession>A0A917WZP5</accession>
<dbReference type="InterPro" id="IPR003848">
    <property type="entry name" value="DUF218"/>
</dbReference>
<sequence length="167" mass="18013">MAGVRTFAAIGDWVDDLDASVRERLGFTGRVPVLTTVWRLLVRVDADSCDDLPPHELGVDHRRVVADPHGLGAYDSCLRAREVYGIERALIVTQSDHLSRAVTLCRALGIDADGVPVRCAGCGSALLREKAIRDYLASGKASWDMISRRPPAVDSPAHPGVTDALTD</sequence>
<comment type="caution">
    <text evidence="3">The sequence shown here is derived from an EMBL/GenBank/DDBJ whole genome shotgun (WGS) entry which is preliminary data.</text>
</comment>
<dbReference type="Proteomes" id="UP000608890">
    <property type="component" value="Unassembled WGS sequence"/>
</dbReference>
<protein>
    <recommendedName>
        <fullName evidence="2">DUF218 domain-containing protein</fullName>
    </recommendedName>
</protein>
<keyword evidence="4" id="KW-1185">Reference proteome</keyword>
<evidence type="ECO:0000313" key="3">
    <source>
        <dbReference type="EMBL" id="GGM43907.1"/>
    </source>
</evidence>
<reference evidence="3" key="1">
    <citation type="journal article" date="2014" name="Int. J. Syst. Evol. Microbiol.">
        <title>Complete genome sequence of Corynebacterium casei LMG S-19264T (=DSM 44701T), isolated from a smear-ripened cheese.</title>
        <authorList>
            <consortium name="US DOE Joint Genome Institute (JGI-PGF)"/>
            <person name="Walter F."/>
            <person name="Albersmeier A."/>
            <person name="Kalinowski J."/>
            <person name="Ruckert C."/>
        </authorList>
    </citation>
    <scope>NUCLEOTIDE SEQUENCE</scope>
    <source>
        <strain evidence="3">CGMCC 4.7312</strain>
    </source>
</reference>
<evidence type="ECO:0000313" key="4">
    <source>
        <dbReference type="Proteomes" id="UP000608890"/>
    </source>
</evidence>
<name>A0A917WZP5_9ACTN</name>